<sequence length="213" mass="22983">MNPSDAGSGCVFVVDDDPDIRDALDFLLSSRGLAVRTFAAAAELLQWLDAQSAAPQGVFLLDIRMSPMNGNELHEALLQRGLRNPVLFLTGHGDIPMAVAALQRGAFDFMEKPCSDNALVDKLIRALRVDAARHATDAQAAERSARFASLTEREREVMPLVARGLLNKQIADALHVSVRTVEVHRARVFGKLGLHSAAELATLLSQHNAADAA</sequence>
<evidence type="ECO:0000259" key="6">
    <source>
        <dbReference type="PROSITE" id="PS50110"/>
    </source>
</evidence>
<evidence type="ECO:0000256" key="1">
    <source>
        <dbReference type="ARBA" id="ARBA00023015"/>
    </source>
</evidence>
<name>A0ABW7FWX2_9BURK</name>
<reference evidence="7 8" key="1">
    <citation type="submission" date="2024-08" db="EMBL/GenBank/DDBJ databases">
        <authorList>
            <person name="Lu H."/>
        </authorList>
    </citation>
    <scope>NUCLEOTIDE SEQUENCE [LARGE SCALE GENOMIC DNA]</scope>
    <source>
        <strain evidence="7 8">BYS180W</strain>
    </source>
</reference>
<dbReference type="PROSITE" id="PS50110">
    <property type="entry name" value="RESPONSE_REGULATORY"/>
    <property type="match status" value="1"/>
</dbReference>
<keyword evidence="1" id="KW-0805">Transcription regulation</keyword>
<dbReference type="SMART" id="SM00421">
    <property type="entry name" value="HTH_LUXR"/>
    <property type="match status" value="1"/>
</dbReference>
<evidence type="ECO:0000313" key="7">
    <source>
        <dbReference type="EMBL" id="MFG6448812.1"/>
    </source>
</evidence>
<dbReference type="CDD" id="cd06170">
    <property type="entry name" value="LuxR_C_like"/>
    <property type="match status" value="1"/>
</dbReference>
<evidence type="ECO:0000313" key="8">
    <source>
        <dbReference type="Proteomes" id="UP001606099"/>
    </source>
</evidence>
<keyword evidence="4" id="KW-0597">Phosphoprotein</keyword>
<keyword evidence="8" id="KW-1185">Reference proteome</keyword>
<dbReference type="SMART" id="SM00448">
    <property type="entry name" value="REC"/>
    <property type="match status" value="1"/>
</dbReference>
<dbReference type="PANTHER" id="PTHR44688">
    <property type="entry name" value="DNA-BINDING TRANSCRIPTIONAL ACTIVATOR DEVR_DOSR"/>
    <property type="match status" value="1"/>
</dbReference>
<keyword evidence="3" id="KW-0804">Transcription</keyword>
<evidence type="ECO:0000256" key="2">
    <source>
        <dbReference type="ARBA" id="ARBA00023125"/>
    </source>
</evidence>
<dbReference type="InterPro" id="IPR016032">
    <property type="entry name" value="Sig_transdc_resp-reg_C-effctor"/>
</dbReference>
<dbReference type="SUPFAM" id="SSF52172">
    <property type="entry name" value="CheY-like"/>
    <property type="match status" value="1"/>
</dbReference>
<evidence type="ECO:0000259" key="5">
    <source>
        <dbReference type="PROSITE" id="PS50043"/>
    </source>
</evidence>
<protein>
    <submittedName>
        <fullName evidence="7">Response regulator transcription factor</fullName>
    </submittedName>
</protein>
<comment type="caution">
    <text evidence="7">The sequence shown here is derived from an EMBL/GenBank/DDBJ whole genome shotgun (WGS) entry which is preliminary data.</text>
</comment>
<accession>A0ABW7FWX2</accession>
<feature type="modified residue" description="4-aspartylphosphate" evidence="4">
    <location>
        <position position="62"/>
    </location>
</feature>
<dbReference type="PROSITE" id="PS00622">
    <property type="entry name" value="HTH_LUXR_1"/>
    <property type="match status" value="1"/>
</dbReference>
<dbReference type="PRINTS" id="PR00038">
    <property type="entry name" value="HTHLUXR"/>
</dbReference>
<dbReference type="Gene3D" id="3.40.50.2300">
    <property type="match status" value="1"/>
</dbReference>
<feature type="domain" description="HTH luxR-type" evidence="5">
    <location>
        <begin position="143"/>
        <end position="208"/>
    </location>
</feature>
<dbReference type="SUPFAM" id="SSF46894">
    <property type="entry name" value="C-terminal effector domain of the bipartite response regulators"/>
    <property type="match status" value="1"/>
</dbReference>
<dbReference type="RefSeq" id="WP_394461410.1">
    <property type="nucleotide sequence ID" value="NZ_JBIGHZ010000004.1"/>
</dbReference>
<evidence type="ECO:0000256" key="3">
    <source>
        <dbReference type="ARBA" id="ARBA00023163"/>
    </source>
</evidence>
<dbReference type="Gene3D" id="1.10.10.10">
    <property type="entry name" value="Winged helix-like DNA-binding domain superfamily/Winged helix DNA-binding domain"/>
    <property type="match status" value="1"/>
</dbReference>
<dbReference type="Proteomes" id="UP001606099">
    <property type="component" value="Unassembled WGS sequence"/>
</dbReference>
<evidence type="ECO:0000256" key="4">
    <source>
        <dbReference type="PROSITE-ProRule" id="PRU00169"/>
    </source>
</evidence>
<gene>
    <name evidence="7" type="ORF">ACG0Z6_11255</name>
</gene>
<organism evidence="7 8">
    <name type="scientific">Roseateles rivi</name>
    <dbReference type="NCBI Taxonomy" id="3299028"/>
    <lineage>
        <taxon>Bacteria</taxon>
        <taxon>Pseudomonadati</taxon>
        <taxon>Pseudomonadota</taxon>
        <taxon>Betaproteobacteria</taxon>
        <taxon>Burkholderiales</taxon>
        <taxon>Sphaerotilaceae</taxon>
        <taxon>Roseateles</taxon>
    </lineage>
</organism>
<keyword evidence="2" id="KW-0238">DNA-binding</keyword>
<feature type="domain" description="Response regulatory" evidence="6">
    <location>
        <begin position="10"/>
        <end position="127"/>
    </location>
</feature>
<dbReference type="EMBL" id="JBIGHZ010000004">
    <property type="protein sequence ID" value="MFG6448812.1"/>
    <property type="molecule type" value="Genomic_DNA"/>
</dbReference>
<dbReference type="PANTHER" id="PTHR44688:SF16">
    <property type="entry name" value="DNA-BINDING TRANSCRIPTIONAL ACTIVATOR DEVR_DOSR"/>
    <property type="match status" value="1"/>
</dbReference>
<dbReference type="InterPro" id="IPR011006">
    <property type="entry name" value="CheY-like_superfamily"/>
</dbReference>
<dbReference type="InterPro" id="IPR001789">
    <property type="entry name" value="Sig_transdc_resp-reg_receiver"/>
</dbReference>
<dbReference type="Pfam" id="PF00072">
    <property type="entry name" value="Response_reg"/>
    <property type="match status" value="1"/>
</dbReference>
<dbReference type="PROSITE" id="PS50043">
    <property type="entry name" value="HTH_LUXR_2"/>
    <property type="match status" value="1"/>
</dbReference>
<proteinExistence type="predicted"/>
<dbReference type="Pfam" id="PF00196">
    <property type="entry name" value="GerE"/>
    <property type="match status" value="1"/>
</dbReference>
<dbReference type="InterPro" id="IPR000792">
    <property type="entry name" value="Tscrpt_reg_LuxR_C"/>
</dbReference>
<dbReference type="InterPro" id="IPR036388">
    <property type="entry name" value="WH-like_DNA-bd_sf"/>
</dbReference>